<dbReference type="InterPro" id="IPR047104">
    <property type="entry name" value="BLTP1_N"/>
</dbReference>
<feature type="compositionally biased region" description="Polar residues" evidence="1">
    <location>
        <begin position="2606"/>
        <end position="2625"/>
    </location>
</feature>
<dbReference type="GO" id="GO:0098793">
    <property type="term" value="C:presynapse"/>
    <property type="evidence" value="ECO:0007669"/>
    <property type="project" value="GOC"/>
</dbReference>
<feature type="region of interest" description="Disordered" evidence="1">
    <location>
        <begin position="1977"/>
        <end position="1996"/>
    </location>
</feature>
<dbReference type="PANTHER" id="PTHR31640:SF1">
    <property type="entry name" value="BRIDGE-LIKE LIPID TRANSFER PROTEIN FAMILY MEMBER 1"/>
    <property type="match status" value="1"/>
</dbReference>
<dbReference type="Pfam" id="PF25040">
    <property type="entry name" value="BLTP1_C"/>
    <property type="match status" value="2"/>
</dbReference>
<reference evidence="4" key="2">
    <citation type="submission" date="2022-06" db="UniProtKB">
        <authorList>
            <consortium name="EnsemblMetazoa"/>
        </authorList>
    </citation>
    <scope>IDENTIFICATION</scope>
</reference>
<keyword evidence="2" id="KW-0812">Transmembrane</keyword>
<accession>A0A8R1XU90</accession>
<reference evidence="5" key="1">
    <citation type="submission" date="2013-10" db="EMBL/GenBank/DDBJ databases">
        <title>Genome sequencing of Onchocerca volvulus.</title>
        <authorList>
            <person name="Cotton J."/>
            <person name="Tsai J."/>
            <person name="Stanley E."/>
            <person name="Tracey A."/>
            <person name="Holroyd N."/>
            <person name="Lustigman S."/>
            <person name="Berriman M."/>
        </authorList>
    </citation>
    <scope>NUCLEOTIDE SEQUENCE</scope>
</reference>
<feature type="domain" description="Bridge-like lipid transfer protein family member 1 C-terminal" evidence="3">
    <location>
        <begin position="2956"/>
        <end position="3503"/>
    </location>
</feature>
<dbReference type="PANTHER" id="PTHR31640">
    <property type="entry name" value="TRANSMEMBRANE PROTEIN KIAA1109"/>
    <property type="match status" value="1"/>
</dbReference>
<dbReference type="InterPro" id="IPR056742">
    <property type="entry name" value="BLTP1_C"/>
</dbReference>
<evidence type="ECO:0000313" key="4">
    <source>
        <dbReference type="EnsemblMetazoa" id="OVOC2132.1"/>
    </source>
</evidence>
<evidence type="ECO:0000313" key="5">
    <source>
        <dbReference type="Proteomes" id="UP000024404"/>
    </source>
</evidence>
<evidence type="ECO:0000259" key="3">
    <source>
        <dbReference type="SMART" id="SM01220"/>
    </source>
</evidence>
<dbReference type="EMBL" id="CMVM020000071">
    <property type="status" value="NOT_ANNOTATED_CDS"/>
    <property type="molecule type" value="Genomic_DNA"/>
</dbReference>
<keyword evidence="2" id="KW-1133">Transmembrane helix</keyword>
<dbReference type="Pfam" id="PF20413">
    <property type="entry name" value="BLTP1_N"/>
    <property type="match status" value="1"/>
</dbReference>
<keyword evidence="2" id="KW-0472">Membrane</keyword>
<name>A0A8R1XU90_ONCVO</name>
<dbReference type="InterPro" id="IPR033616">
    <property type="entry name" value="BLTP1"/>
</dbReference>
<dbReference type="Proteomes" id="UP000024404">
    <property type="component" value="Unassembled WGS sequence"/>
</dbReference>
<evidence type="ECO:0000256" key="1">
    <source>
        <dbReference type="SAM" id="MobiDB-lite"/>
    </source>
</evidence>
<organism evidence="4 5">
    <name type="scientific">Onchocerca volvulus</name>
    <dbReference type="NCBI Taxonomy" id="6282"/>
    <lineage>
        <taxon>Eukaryota</taxon>
        <taxon>Metazoa</taxon>
        <taxon>Ecdysozoa</taxon>
        <taxon>Nematoda</taxon>
        <taxon>Chromadorea</taxon>
        <taxon>Rhabditida</taxon>
        <taxon>Spirurina</taxon>
        <taxon>Spiruromorpha</taxon>
        <taxon>Filarioidea</taxon>
        <taxon>Onchocercidae</taxon>
        <taxon>Onchocerca</taxon>
    </lineage>
</organism>
<evidence type="ECO:0000256" key="2">
    <source>
        <dbReference type="SAM" id="Phobius"/>
    </source>
</evidence>
<feature type="compositionally biased region" description="Basic and acidic residues" evidence="1">
    <location>
        <begin position="2593"/>
        <end position="2605"/>
    </location>
</feature>
<proteinExistence type="predicted"/>
<feature type="region of interest" description="Disordered" evidence="1">
    <location>
        <begin position="2593"/>
        <end position="2635"/>
    </location>
</feature>
<feature type="transmembrane region" description="Helical" evidence="2">
    <location>
        <begin position="21"/>
        <end position="44"/>
    </location>
</feature>
<dbReference type="GO" id="GO:0048488">
    <property type="term" value="P:synaptic vesicle endocytosis"/>
    <property type="evidence" value="ECO:0007669"/>
    <property type="project" value="TreeGrafter"/>
</dbReference>
<sequence>MINTTVRWIHIPYLNIRFINNVSYLSIIFLILFCIWIIFLTFYISRIIGPIAAHVLTYLARKCGLKCTLKLGSLSISLLAGKVMFRHFIFICEDYTIYCNDGYFIFSYWRHIKLMDLYTSNLKGRLHLMLNGLRIHIYNCLEVYRKLKKDPKFEKLFATISQQQYSDQLLHPNEDTIRKNDKFLKNFWTFIGTIRMSVKNFRIYIGNRLLPTTLVIFSHKTLFTGRLKKVNNTELFVCSINGSNFSISLNNNEEYDETYSWNLWKRYNAPRTMGSGFKVLQNATLKAIYRESIFVDPLSEPICDLNVDFGENVAIAYGPWAEACRVAFVNYFFPTDFTYVTSTTPTELSKSGERKIPLKMDITLTMNGRTTINLWFMPQDESNTVAVIIKNGFSIRMENPLVIAEEGYKMITRFNMKDVQILPTSGFRKLISYAELTLESNIHIPKQYGEIQKYEILMNINRATTWCVWDHVVFLQDFINELSAYYTEDLARFVPQIWNFRIEFIHAEFIFVTNDKNWVDISNPLNNFLIAFVAEQFTINCNMDKSDFCPQVRHYKGEMIGSKAIAIKFHVPKRSTLSPVIHTLYDNSFYSSIYESTTIDIDGSWLDFLRTQQIIFTCDCLWHPIYPSYQSDLPTRIQTTSTTQHLAHPFELEPNFTQIEIVIQPPELFLSGFACWIIKNYINDYFILYYQQSDIDSYQAYASLSRRLYGDVEHKIEKYRPLDVKLSFRLQKAHGHFLTHAVKTTGENPDTCPTMKIDIMVIEMVRKIRDLRCQIIIAGLQIFSQESESFKKIQNCLLSIDQIAIRLNSFSSELNIPWNASVVEYACAWEIIISEIIVKIDPIELVCFAQIIESFLLLSAAIDEELLIPEMYNMCHHMNDVRTCPHSNLEIVDQENRTQNCECSENLKYILIRIGIDLINIVIMEDIAMVCILMEPLRICTCNCHEFSFCSSFLLGILQLDFKQFIKCSRNKPNDNEWLECGSAHFQDIEFEIRLPFSSKNLYLMNERTKFLTMHDEYTKRLYFLWLEENKCGCYGSFAFFGEDDWSGCIFMADFMQKLAQPQINDASKQPGFGQSIIYPSKKLFEENNFHIINVSDEQKKSATKNYHDNFDTHPRTTKSMSSGAPLGTYRNFLDIYHIQFENMNTKNMLNRFKLIRSGINNLHLVEIRGLESTSKENIFISSKEEQLQAIHKQESYIKRPTNWGTDPEIIYGWGNMSSIIKVFLTPLSLEVIQRLTERAEMILTTINPISIIQNAYASCVSKCHKQLITEKNYVSVQDSLLPAMSAHFGLPPLHITFFQATFFDDIILKGYKNKPNDITAHSTVAMIYGQKCYLNVFSNKQNEMHMISFDAQTLYHTQFAKIVYMGENMEEKESLIDHWQKNFLTNWKELDISKRLRHSNLIILSELNVPNILLKANINRQNIVHWINGSEIIIRAGEPRLRISSSSEYWDKQRNMTLLQLAITSSLISWLQMLYQFQKSIYHTLAKYDQWLDLCMCKALSEALDLRDDLILSVCPNSLNEVKRYAIVINTCASCKLMLFLLHCSMQKDEIERYNYWKNRSLSLDSFIASKSNRKFAFVALLNSWQKLLEPHVKITDFVTAKKYSRSLLGENTKSLIGAVPTSGDDVVATKRTIGSTATLSIPNLKTNSAIGNEIENLAMKQFDISLPVFFWPLFKNYHLDTNMVFRLPYKGFQFSLKFMAGKFKAYLVQSGKSKNRTDQPSFLFLLLDTVTIGATINYSVDIDNRQLSATRIFLTINFDTLFPRIEIFCTQTIFHLLSELSQCIANCMAVIATVTSVDCLDDTQSSFTNPMESIILDDNRRKQQKWIFTMLYLFHRYKLNTQKNEGQKLDTAEFSIIVKSNNVISAIKIESKIMHLIFMLRIFNSKIRQNNVYIVDKPKKAIQEVTFAIQDIKMMITEKGALDINAIFRGSLTAIISTFRRVYGTNNLQNTVHLAVESMKLNYISGSSFVIKTNAEKDNNDDEEENSSTSSPDRYQWIKMPAKETLRFNFVVELLDGEMNARISSSVTAKYNFKNMRYFGIFPTKSTASIENHFITYTSFYSKKAPKWIRLGSFSIKLPSLMIIYEKCTVNQNETVRMGNKNIVCSNESFANVVITVGSLDQSINTDVLNMLLYSHETAIAEVAHVMKIVRSSTIFKQNSYHASPFPFHLQIHCENVSPWLKLTLTDTTNTAFRITAEVVNIFLISRNILNDDIFEKEIWGNISFCLNFKLGQMIRNETFQEDELRELADFTTNLECKLQFSPKRVSNTAIILSHTVILFKFPAIIRAKNIREDFNLSRNFWIKQKIQQSKHHTNQVENDSSQMTSHSSLMNIANSLGMKITLLFRDRTTACIPLYSNNYQPFTSALLLGLKDAEAMIKFVRGIKAEAKFSNLKIMFAENFEHFIEESWINGQEVTLTNFIFFPLGVCEIAVKSSKREKFKRIASVQCSMKGIIFDINGRIGSLMGAVRNTFADINEDQDVDANEYESMKIAISEVELDDDINPNNEFASIVKPEKRIRWVEQKIYEHTRKLAKIKVHTTAVAYEWELRRLKKLQLIRVKQFKESMLERLKRRKLREKVLKKTSITEIKAKEERKDMEEKLENESVTGEISTESSRDTAPNQQSKEEVEDMSMRQHKISTRINDNAVKNAEKLNDGLFIFDMQFFGEAGQCILRTKNSTNTTTAASIDTKSQAETSAGFTEISLPSIEAKIYYSSKDETNSNESFPTRKSTSTMASNRISIPYLYISANVANMPDETAVTPLVADFIHQMLETLPQHIPEQLENESEIFSMADTQSLLIDSKLKINILLSIIIQSSSLRFEAHQQRAGAMDFLLRLPSLKLVAALHNDTINNGIDISLSLRSFSVYFCNPHQPSALDTFTLTLDKFTAGFSQTTTFLRDNLHVKIACTIDIGQATFAYDMRKLSELIAFSDLWFRKKIMKRLLPKRYEFLKTQNIGSNRFFSKRTTKMMDKIMLEASINAHWEAFKAKIRMSSAMGETNWTIEKISAKIIFYLQPIVERRLNMYFAVSVLKQEAKGGAISGSLRIADTALDFSWISLCNKPTSFSSKINLLELEMRTFWMDRVVIIILIDQPSLLCNDEWKLCKNQDGKIREAMVMLNTILKYSKLQAIITKTIFYSIDNIIQKLSIFFKEQIEEGRKLLNLTNGMSLSTDKNEQNSSEMFHWATILDLITDIQMKSNAFPMPNDSSGKTIVSGRFTSIGQQASVVLMEGEIKANRWALFYLNQPTLIFLSTAQYTFLDEKKTVGIDLSEKLLLKLSGVTKENKLHQNNWTSAICKVERHKDQTSPKDATIQECLTLCINEPLAQLFSQIQDSRKRQLRVLELFELPAMDSVFMSNQKAQIYSKKLRDVKSEVLCSVICDFHHPLGVQTDLTTQINFLPELLRSYFIEQDKEIENKLRKSSTAKQGEKYDDQRQFICKQWKVDPKIIFIDKVKWDPPVIDEILRKLQIFDHRNSIPKVVQRYVMDHCDMLASKALFFIVKVAKEASAKSDPIPFIFNER</sequence>
<dbReference type="SMART" id="SM01220">
    <property type="entry name" value="FSA_C"/>
    <property type="match status" value="1"/>
</dbReference>
<keyword evidence="5" id="KW-1185">Reference proteome</keyword>
<dbReference type="EnsemblMetazoa" id="OVOC2132.1">
    <property type="protein sequence ID" value="OVOC2132.1"/>
    <property type="gene ID" value="WBGene00238941"/>
</dbReference>
<protein>
    <submittedName>
        <fullName evidence="4">FSA_C domain-containing protein</fullName>
    </submittedName>
</protein>